<reference evidence="1 2" key="1">
    <citation type="submission" date="2018-11" db="EMBL/GenBank/DDBJ databases">
        <authorList>
            <consortium name="Pathogen Informatics"/>
        </authorList>
    </citation>
    <scope>NUCLEOTIDE SEQUENCE [LARGE SCALE GENOMIC DNA]</scope>
</reference>
<reference evidence="3" key="2">
    <citation type="submission" date="2019-09" db="UniProtKB">
        <authorList>
            <consortium name="WormBaseParasite"/>
        </authorList>
    </citation>
    <scope>IDENTIFICATION</scope>
</reference>
<accession>A0A183GE54</accession>
<proteinExistence type="predicted"/>
<gene>
    <name evidence="1" type="ORF">HPBE_LOCUS20586</name>
</gene>
<sequence length="83" mass="9254">MRHRGKFQVSAPRRLIRLARDVALELRPGAGPTDPPCPSDMKSVISFLQWFMRVTQRLHCITAAFGIFVSFTLNDTSGPSVVP</sequence>
<keyword evidence="2" id="KW-1185">Reference proteome</keyword>
<name>A0A183GE54_HELPZ</name>
<evidence type="ECO:0000313" key="2">
    <source>
        <dbReference type="Proteomes" id="UP000050761"/>
    </source>
</evidence>
<protein>
    <submittedName>
        <fullName evidence="1 3">Uncharacterized protein</fullName>
    </submittedName>
</protein>
<evidence type="ECO:0000313" key="1">
    <source>
        <dbReference type="EMBL" id="VDP20832.1"/>
    </source>
</evidence>
<dbReference type="WBParaSite" id="HPBE_0002058701-mRNA-1">
    <property type="protein sequence ID" value="HPBE_0002058701-mRNA-1"/>
    <property type="gene ID" value="HPBE_0002058701"/>
</dbReference>
<dbReference type="EMBL" id="UZAH01032281">
    <property type="protein sequence ID" value="VDP20832.1"/>
    <property type="molecule type" value="Genomic_DNA"/>
</dbReference>
<dbReference type="Proteomes" id="UP000050761">
    <property type="component" value="Unassembled WGS sequence"/>
</dbReference>
<evidence type="ECO:0000313" key="3">
    <source>
        <dbReference type="WBParaSite" id="HPBE_0002058701-mRNA-1"/>
    </source>
</evidence>
<organism evidence="2 3">
    <name type="scientific">Heligmosomoides polygyrus</name>
    <name type="common">Parasitic roundworm</name>
    <dbReference type="NCBI Taxonomy" id="6339"/>
    <lineage>
        <taxon>Eukaryota</taxon>
        <taxon>Metazoa</taxon>
        <taxon>Ecdysozoa</taxon>
        <taxon>Nematoda</taxon>
        <taxon>Chromadorea</taxon>
        <taxon>Rhabditida</taxon>
        <taxon>Rhabditina</taxon>
        <taxon>Rhabditomorpha</taxon>
        <taxon>Strongyloidea</taxon>
        <taxon>Heligmosomidae</taxon>
        <taxon>Heligmosomoides</taxon>
    </lineage>
</organism>
<dbReference type="AlphaFoldDB" id="A0A183GE54"/>
<accession>A0A3P8B3D1</accession>